<dbReference type="InterPro" id="IPR004161">
    <property type="entry name" value="EFTu-like_2"/>
</dbReference>
<dbReference type="Gene3D" id="2.40.30.10">
    <property type="entry name" value="Translation factors"/>
    <property type="match status" value="1"/>
</dbReference>
<dbReference type="GO" id="GO:0005525">
    <property type="term" value="F:GTP binding"/>
    <property type="evidence" value="ECO:0007669"/>
    <property type="project" value="InterPro"/>
</dbReference>
<dbReference type="Pfam" id="PF03144">
    <property type="entry name" value="GTP_EFTU_D2"/>
    <property type="match status" value="1"/>
</dbReference>
<evidence type="ECO:0000259" key="1">
    <source>
        <dbReference type="Pfam" id="PF03144"/>
    </source>
</evidence>
<evidence type="ECO:0000313" key="2">
    <source>
        <dbReference type="EMBL" id="EQD44859.1"/>
    </source>
</evidence>
<feature type="non-terminal residue" evidence="2">
    <location>
        <position position="150"/>
    </location>
</feature>
<name>T1AVU3_9ZZZZ</name>
<protein>
    <submittedName>
        <fullName evidence="2">Elongation factor Tu domain 2 protein</fullName>
    </submittedName>
</protein>
<dbReference type="GO" id="GO:0001514">
    <property type="term" value="P:selenocysteine incorporation"/>
    <property type="evidence" value="ECO:0007669"/>
    <property type="project" value="TreeGrafter"/>
</dbReference>
<feature type="non-terminal residue" evidence="2">
    <location>
        <position position="1"/>
    </location>
</feature>
<keyword evidence="2" id="KW-0648">Protein biosynthesis</keyword>
<proteinExistence type="predicted"/>
<dbReference type="GO" id="GO:0003746">
    <property type="term" value="F:translation elongation factor activity"/>
    <property type="evidence" value="ECO:0007669"/>
    <property type="project" value="UniProtKB-KW"/>
</dbReference>
<dbReference type="PANTHER" id="PTHR43721:SF11">
    <property type="entry name" value="SELENOCYSTEINE-SPECIFIC ELONGATION FACTOR"/>
    <property type="match status" value="1"/>
</dbReference>
<accession>T1AVU3</accession>
<reference evidence="2" key="2">
    <citation type="journal article" date="2014" name="ISME J.">
        <title>Microbial stratification in low pH oxic and suboxic macroscopic growths along an acid mine drainage.</title>
        <authorList>
            <person name="Mendez-Garcia C."/>
            <person name="Mesa V."/>
            <person name="Sprenger R.R."/>
            <person name="Richter M."/>
            <person name="Diez M.S."/>
            <person name="Solano J."/>
            <person name="Bargiela R."/>
            <person name="Golyshina O.V."/>
            <person name="Manteca A."/>
            <person name="Ramos J.L."/>
            <person name="Gallego J.R."/>
            <person name="Llorente I."/>
            <person name="Martins Dos Santos V.A."/>
            <person name="Jensen O.N."/>
            <person name="Pelaez A.I."/>
            <person name="Sanchez J."/>
            <person name="Ferrer M."/>
        </authorList>
    </citation>
    <scope>NUCLEOTIDE SEQUENCE</scope>
</reference>
<organism evidence="2">
    <name type="scientific">mine drainage metagenome</name>
    <dbReference type="NCBI Taxonomy" id="410659"/>
    <lineage>
        <taxon>unclassified sequences</taxon>
        <taxon>metagenomes</taxon>
        <taxon>ecological metagenomes</taxon>
    </lineage>
</organism>
<dbReference type="AlphaFoldDB" id="T1AVU3"/>
<dbReference type="InterPro" id="IPR009000">
    <property type="entry name" value="Transl_B-barrel_sf"/>
</dbReference>
<feature type="domain" description="Translation elongation factor EFTu-like" evidence="1">
    <location>
        <begin position="11"/>
        <end position="77"/>
    </location>
</feature>
<comment type="caution">
    <text evidence="2">The sequence shown here is derived from an EMBL/GenBank/DDBJ whole genome shotgun (WGS) entry which is preliminary data.</text>
</comment>
<sequence>IDHFFGVKSVGTVALGFVLSGKVEKHQDLLLSYLDRKVQVRSIQMHDVDVDAAGPGARVGLALKNADPEELERGMILSENEMKYTSSMETGIATHRSVKKFPDGQVEVFVSDYMRYQRGFYDGKSLIMDKRICIPGKSMVMSSPVVVPRV</sequence>
<dbReference type="SUPFAM" id="SSF50447">
    <property type="entry name" value="Translation proteins"/>
    <property type="match status" value="1"/>
</dbReference>
<dbReference type="PANTHER" id="PTHR43721">
    <property type="entry name" value="ELONGATION FACTOR TU-RELATED"/>
    <property type="match status" value="1"/>
</dbReference>
<keyword evidence="2" id="KW-0251">Elongation factor</keyword>
<dbReference type="EMBL" id="AUZZ01006809">
    <property type="protein sequence ID" value="EQD44859.1"/>
    <property type="molecule type" value="Genomic_DNA"/>
</dbReference>
<dbReference type="InterPro" id="IPR050055">
    <property type="entry name" value="EF-Tu_GTPase"/>
</dbReference>
<reference evidence="2" key="1">
    <citation type="submission" date="2013-08" db="EMBL/GenBank/DDBJ databases">
        <authorList>
            <person name="Mendez C."/>
            <person name="Richter M."/>
            <person name="Ferrer M."/>
            <person name="Sanchez J."/>
        </authorList>
    </citation>
    <scope>NUCLEOTIDE SEQUENCE</scope>
</reference>
<dbReference type="CDD" id="cd03696">
    <property type="entry name" value="SelB_II"/>
    <property type="match status" value="1"/>
</dbReference>
<gene>
    <name evidence="2" type="ORF">B2A_09432</name>
</gene>